<dbReference type="GO" id="GO:0048015">
    <property type="term" value="P:phosphatidylinositol-mediated signaling"/>
    <property type="evidence" value="ECO:0007669"/>
    <property type="project" value="TreeGrafter"/>
</dbReference>
<evidence type="ECO:0000256" key="4">
    <source>
        <dbReference type="ARBA" id="ARBA00022777"/>
    </source>
</evidence>
<organism evidence="7">
    <name type="scientific">Heterosigma akashiwo</name>
    <name type="common">Chromophytic alga</name>
    <name type="synonym">Heterosigma carterae</name>
    <dbReference type="NCBI Taxonomy" id="2829"/>
    <lineage>
        <taxon>Eukaryota</taxon>
        <taxon>Sar</taxon>
        <taxon>Stramenopiles</taxon>
        <taxon>Ochrophyta</taxon>
        <taxon>Raphidophyceae</taxon>
        <taxon>Chattonellales</taxon>
        <taxon>Chattonellaceae</taxon>
        <taxon>Heterosigma</taxon>
    </lineage>
</organism>
<proteinExistence type="predicted"/>
<evidence type="ECO:0000259" key="6">
    <source>
        <dbReference type="PROSITE" id="PS50290"/>
    </source>
</evidence>
<reference evidence="7" key="1">
    <citation type="submission" date="2021-01" db="EMBL/GenBank/DDBJ databases">
        <authorList>
            <person name="Corre E."/>
            <person name="Pelletier E."/>
            <person name="Niang G."/>
            <person name="Scheremetjew M."/>
            <person name="Finn R."/>
            <person name="Kale V."/>
            <person name="Holt S."/>
            <person name="Cochrane G."/>
            <person name="Meng A."/>
            <person name="Brown T."/>
            <person name="Cohen L."/>
        </authorList>
    </citation>
    <scope>NUCLEOTIDE SEQUENCE</scope>
    <source>
        <strain evidence="7">CCMP3107</strain>
    </source>
</reference>
<dbReference type="FunFam" id="1.10.1070.11:FF:000016">
    <property type="entry name" value="PIK1p Phosphatidylinositol 4-kinase"/>
    <property type="match status" value="1"/>
</dbReference>
<dbReference type="PANTHER" id="PTHR10048:SF22">
    <property type="entry name" value="PHOSPHATIDYLINOSITOL 4-KINASE BETA"/>
    <property type="match status" value="1"/>
</dbReference>
<name>A0A7S3Y3T4_HETAK</name>
<evidence type="ECO:0000313" key="7">
    <source>
        <dbReference type="EMBL" id="CAE0640316.1"/>
    </source>
</evidence>
<feature type="compositionally biased region" description="Basic and acidic residues" evidence="5">
    <location>
        <begin position="1"/>
        <end position="12"/>
    </location>
</feature>
<feature type="domain" description="PI3K/PI4K catalytic" evidence="6">
    <location>
        <begin position="148"/>
        <end position="421"/>
    </location>
</feature>
<gene>
    <name evidence="7" type="ORF">HAKA00212_LOCUS19135</name>
</gene>
<dbReference type="Gene3D" id="1.10.1070.11">
    <property type="entry name" value="Phosphatidylinositol 3-/4-kinase, catalytic domain"/>
    <property type="match status" value="1"/>
</dbReference>
<dbReference type="PANTHER" id="PTHR10048">
    <property type="entry name" value="PHOSPHATIDYLINOSITOL KINASE"/>
    <property type="match status" value="1"/>
</dbReference>
<protein>
    <recommendedName>
        <fullName evidence="2">1-phosphatidylinositol 4-kinase</fullName>
        <ecNumber evidence="2">2.7.1.67</ecNumber>
    </recommendedName>
</protein>
<dbReference type="Gene3D" id="3.30.1010.10">
    <property type="entry name" value="Phosphatidylinositol 3-kinase Catalytic Subunit, Chain A, domain 4"/>
    <property type="match status" value="1"/>
</dbReference>
<dbReference type="GO" id="GO:0046854">
    <property type="term" value="P:phosphatidylinositol phosphate biosynthetic process"/>
    <property type="evidence" value="ECO:0007669"/>
    <property type="project" value="InterPro"/>
</dbReference>
<dbReference type="PROSITE" id="PS00915">
    <property type="entry name" value="PI3_4_KINASE_1"/>
    <property type="match status" value="1"/>
</dbReference>
<comment type="catalytic activity">
    <reaction evidence="1">
        <text>a 1,2-diacyl-sn-glycero-3-phospho-(1D-myo-inositol) + ATP = a 1,2-diacyl-sn-glycero-3-phospho-(1D-myo-inositol 4-phosphate) + ADP + H(+)</text>
        <dbReference type="Rhea" id="RHEA:19877"/>
        <dbReference type="ChEBI" id="CHEBI:15378"/>
        <dbReference type="ChEBI" id="CHEBI:30616"/>
        <dbReference type="ChEBI" id="CHEBI:57880"/>
        <dbReference type="ChEBI" id="CHEBI:58178"/>
        <dbReference type="ChEBI" id="CHEBI:456216"/>
        <dbReference type="EC" id="2.7.1.67"/>
    </reaction>
</comment>
<dbReference type="SMART" id="SM00146">
    <property type="entry name" value="PI3Kc"/>
    <property type="match status" value="1"/>
</dbReference>
<dbReference type="InterPro" id="IPR011009">
    <property type="entry name" value="Kinase-like_dom_sf"/>
</dbReference>
<dbReference type="Pfam" id="PF00454">
    <property type="entry name" value="PI3_PI4_kinase"/>
    <property type="match status" value="1"/>
</dbReference>
<dbReference type="SUPFAM" id="SSF56112">
    <property type="entry name" value="Protein kinase-like (PK-like)"/>
    <property type="match status" value="1"/>
</dbReference>
<keyword evidence="4" id="KW-0418">Kinase</keyword>
<dbReference type="InterPro" id="IPR000403">
    <property type="entry name" value="PI3/4_kinase_cat_dom"/>
</dbReference>
<keyword evidence="3" id="KW-0808">Transferase</keyword>
<dbReference type="GO" id="GO:0004430">
    <property type="term" value="F:1-phosphatidylinositol 4-kinase activity"/>
    <property type="evidence" value="ECO:0007669"/>
    <property type="project" value="UniProtKB-EC"/>
</dbReference>
<accession>A0A7S3Y3T4</accession>
<dbReference type="InterPro" id="IPR057754">
    <property type="entry name" value="PI4-kinase_beta/PIK1_cat"/>
</dbReference>
<dbReference type="AlphaFoldDB" id="A0A7S3Y3T4"/>
<dbReference type="InterPro" id="IPR036940">
    <property type="entry name" value="PI3/4_kinase_cat_sf"/>
</dbReference>
<sequence>MGGRKGSRESHHSSRRPSASDSSRKNTLLKDSDLLALHSSRSIETLDVFDALQKMDSTHSLSSLMNAAEVKKEDIDRINQSIHSIPSTFMEESSAVKTARKLFQEGVISQEELAECVANDAKFQHHQAEAAHLDLEFGVAAAFGEGWEAKAARVRRESPHGRHEGWELHSLIVKSNDDLRQEVCMIQMIELCQHIFLAAGIDLWLRPYRIISTSATTGLIETISDAMSLDALKKREGHVSLADHFEKTYGPEDSAQREQSMKNFVQSLAAYSLICYIFSIKDRHNGNILLDTEGHIVHIDFGFILGIAPGGYWSMETCPFKLTEEMVEAMGGPRGRWFMEFVVGFTCGFLALQEQADRIAGVVEIMARGSPFPCFAGRGADGDDPAPAVRAFRARFAPGLAKEQVVAHCLDLIKASYNHYGMKQYDNFQWFTNGIMP</sequence>
<dbReference type="InterPro" id="IPR018936">
    <property type="entry name" value="PI3/4_kinase_CS"/>
</dbReference>
<evidence type="ECO:0000256" key="2">
    <source>
        <dbReference type="ARBA" id="ARBA00012169"/>
    </source>
</evidence>
<dbReference type="GO" id="GO:0005737">
    <property type="term" value="C:cytoplasm"/>
    <property type="evidence" value="ECO:0007669"/>
    <property type="project" value="TreeGrafter"/>
</dbReference>
<feature type="region of interest" description="Disordered" evidence="5">
    <location>
        <begin position="1"/>
        <end position="27"/>
    </location>
</feature>
<evidence type="ECO:0000256" key="3">
    <source>
        <dbReference type="ARBA" id="ARBA00022679"/>
    </source>
</evidence>
<dbReference type="EMBL" id="HBIU01042196">
    <property type="protein sequence ID" value="CAE0640316.1"/>
    <property type="molecule type" value="Transcribed_RNA"/>
</dbReference>
<dbReference type="CDD" id="cd05168">
    <property type="entry name" value="PI4Kc_III_beta"/>
    <property type="match status" value="1"/>
</dbReference>
<dbReference type="GO" id="GO:0016020">
    <property type="term" value="C:membrane"/>
    <property type="evidence" value="ECO:0007669"/>
    <property type="project" value="TreeGrafter"/>
</dbReference>
<evidence type="ECO:0000256" key="1">
    <source>
        <dbReference type="ARBA" id="ARBA00001686"/>
    </source>
</evidence>
<evidence type="ECO:0000256" key="5">
    <source>
        <dbReference type="SAM" id="MobiDB-lite"/>
    </source>
</evidence>
<dbReference type="InterPro" id="IPR015433">
    <property type="entry name" value="PI3/4_kinase"/>
</dbReference>
<dbReference type="PROSITE" id="PS50290">
    <property type="entry name" value="PI3_4_KINASE_3"/>
    <property type="match status" value="1"/>
</dbReference>
<dbReference type="EC" id="2.7.1.67" evidence="2"/>